<evidence type="ECO:0000313" key="2">
    <source>
        <dbReference type="Proteomes" id="UP000266673"/>
    </source>
</evidence>
<dbReference type="Proteomes" id="UP000266673">
    <property type="component" value="Unassembled WGS sequence"/>
</dbReference>
<reference evidence="1 2" key="1">
    <citation type="submission" date="2018-06" db="EMBL/GenBank/DDBJ databases">
        <title>Comparative genomics reveals the genomic features of Rhizophagus irregularis, R. cerebriforme, R. diaphanum and Gigaspora rosea, and their symbiotic lifestyle signature.</title>
        <authorList>
            <person name="Morin E."/>
            <person name="San Clemente H."/>
            <person name="Chen E.C.H."/>
            <person name="De La Providencia I."/>
            <person name="Hainaut M."/>
            <person name="Kuo A."/>
            <person name="Kohler A."/>
            <person name="Murat C."/>
            <person name="Tang N."/>
            <person name="Roy S."/>
            <person name="Loubradou J."/>
            <person name="Henrissat B."/>
            <person name="Grigoriev I.V."/>
            <person name="Corradi N."/>
            <person name="Roux C."/>
            <person name="Martin F.M."/>
        </authorList>
    </citation>
    <scope>NUCLEOTIDE SEQUENCE [LARGE SCALE GENOMIC DNA]</scope>
    <source>
        <strain evidence="1 2">DAOM 194757</strain>
    </source>
</reference>
<protein>
    <submittedName>
        <fullName evidence="1">Uncharacterized protein</fullName>
    </submittedName>
</protein>
<dbReference type="EMBL" id="QKWP01001221">
    <property type="protein sequence ID" value="RIB10687.1"/>
    <property type="molecule type" value="Genomic_DNA"/>
</dbReference>
<gene>
    <name evidence="1" type="ORF">C2G38_2250607</name>
</gene>
<proteinExistence type="predicted"/>
<dbReference type="AlphaFoldDB" id="A0A397UNF0"/>
<keyword evidence="2" id="KW-1185">Reference proteome</keyword>
<accession>A0A397UNF0</accession>
<organism evidence="1 2">
    <name type="scientific">Gigaspora rosea</name>
    <dbReference type="NCBI Taxonomy" id="44941"/>
    <lineage>
        <taxon>Eukaryota</taxon>
        <taxon>Fungi</taxon>
        <taxon>Fungi incertae sedis</taxon>
        <taxon>Mucoromycota</taxon>
        <taxon>Glomeromycotina</taxon>
        <taxon>Glomeromycetes</taxon>
        <taxon>Diversisporales</taxon>
        <taxon>Gigasporaceae</taxon>
        <taxon>Gigaspora</taxon>
    </lineage>
</organism>
<dbReference type="OrthoDB" id="2444298at2759"/>
<sequence length="247" mass="28715">MFHPYLQFEKDRTDNYDDEEKDDVTLKTEPTFTAILIWRSSFNHLTSSFSAAGEDAKELFDVISDNTNIEFDHPENIKDYIQHLLSGDIEDAYGENPNEAHSDRSQVGHTTQNGVGDLNYHFTQNNNCSITTPKKFKSIGIHGYKYLISVYLTDIIHMKTYRIYEVFALRFLHHIQKDGSYLNIARFEIVDPAPFAFFLKKKKLLTQRRSVKEEMSKENALKINDDLCIGDWIKIPDNTPTNTKFFL</sequence>
<evidence type="ECO:0000313" key="1">
    <source>
        <dbReference type="EMBL" id="RIB10687.1"/>
    </source>
</evidence>
<name>A0A397UNF0_9GLOM</name>
<comment type="caution">
    <text evidence="1">The sequence shown here is derived from an EMBL/GenBank/DDBJ whole genome shotgun (WGS) entry which is preliminary data.</text>
</comment>